<dbReference type="Proteomes" id="UP000253034">
    <property type="component" value="Unassembled WGS sequence"/>
</dbReference>
<dbReference type="RefSeq" id="WP_114296762.1">
    <property type="nucleotide sequence ID" value="NZ_QPJT01000004.1"/>
</dbReference>
<keyword evidence="3" id="KW-1185">Reference proteome</keyword>
<evidence type="ECO:0000259" key="1">
    <source>
        <dbReference type="Pfam" id="PF12728"/>
    </source>
</evidence>
<name>A0A369BBL0_9FIRM</name>
<dbReference type="GO" id="GO:0003677">
    <property type="term" value="F:DNA binding"/>
    <property type="evidence" value="ECO:0007669"/>
    <property type="project" value="InterPro"/>
</dbReference>
<reference evidence="2 3" key="1">
    <citation type="submission" date="2018-07" db="EMBL/GenBank/DDBJ databases">
        <title>Genomic Encyclopedia of Type Strains, Phase IV (KMG-IV): sequencing the most valuable type-strain genomes for metagenomic binning, comparative biology and taxonomic classification.</title>
        <authorList>
            <person name="Goeker M."/>
        </authorList>
    </citation>
    <scope>NUCLEOTIDE SEQUENCE [LARGE SCALE GENOMIC DNA]</scope>
    <source>
        <strain evidence="2 3">DSM 27016</strain>
    </source>
</reference>
<dbReference type="AlphaFoldDB" id="A0A369BBL0"/>
<organism evidence="2 3">
    <name type="scientific">Anaerobacterium chartisolvens</name>
    <dbReference type="NCBI Taxonomy" id="1297424"/>
    <lineage>
        <taxon>Bacteria</taxon>
        <taxon>Bacillati</taxon>
        <taxon>Bacillota</taxon>
        <taxon>Clostridia</taxon>
        <taxon>Eubacteriales</taxon>
        <taxon>Oscillospiraceae</taxon>
        <taxon>Anaerobacterium</taxon>
    </lineage>
</organism>
<accession>A0A369BBL0</accession>
<sequence length="65" mass="7649">MDNSFHENEILTVSQVAEYLQLSEMTTYKLVQEGRIPAFKIGRHWRVKKSDLTSLIDRLQKGERI</sequence>
<gene>
    <name evidence="2" type="ORF">DFR58_104191</name>
</gene>
<protein>
    <submittedName>
        <fullName evidence="2">AlpA family transcriptional regulator</fullName>
    </submittedName>
</protein>
<comment type="caution">
    <text evidence="2">The sequence shown here is derived from an EMBL/GenBank/DDBJ whole genome shotgun (WGS) entry which is preliminary data.</text>
</comment>
<dbReference type="EMBL" id="QPJT01000004">
    <property type="protein sequence ID" value="RCX18920.1"/>
    <property type="molecule type" value="Genomic_DNA"/>
</dbReference>
<dbReference type="InterPro" id="IPR010093">
    <property type="entry name" value="SinI_DNA-bd"/>
</dbReference>
<dbReference type="SUPFAM" id="SSF46955">
    <property type="entry name" value="Putative DNA-binding domain"/>
    <property type="match status" value="1"/>
</dbReference>
<evidence type="ECO:0000313" key="3">
    <source>
        <dbReference type="Proteomes" id="UP000253034"/>
    </source>
</evidence>
<evidence type="ECO:0000313" key="2">
    <source>
        <dbReference type="EMBL" id="RCX18920.1"/>
    </source>
</evidence>
<dbReference type="InterPro" id="IPR009061">
    <property type="entry name" value="DNA-bd_dom_put_sf"/>
</dbReference>
<dbReference type="OrthoDB" id="26294at2"/>
<dbReference type="Pfam" id="PF12728">
    <property type="entry name" value="HTH_17"/>
    <property type="match status" value="1"/>
</dbReference>
<feature type="domain" description="Helix-turn-helix" evidence="1">
    <location>
        <begin position="11"/>
        <end position="57"/>
    </location>
</feature>
<proteinExistence type="predicted"/>
<dbReference type="NCBIfam" id="TIGR01764">
    <property type="entry name" value="excise"/>
    <property type="match status" value="1"/>
</dbReference>
<dbReference type="InterPro" id="IPR041657">
    <property type="entry name" value="HTH_17"/>
</dbReference>